<dbReference type="GO" id="GO:0005524">
    <property type="term" value="F:ATP binding"/>
    <property type="evidence" value="ECO:0007669"/>
    <property type="project" value="UniProtKB-UniRule"/>
</dbReference>
<sequence length="823" mass="93522">MFKSTRVSARVSILRLPLDAFVERFYLSQNSQSFSSIFEKNRHGRGGKQMITKIRKRDGREVPFNIEKIINAIYKATRAAGEENYEKAVELAEKVTERLNKDPDKKIPGVEEIQDVVERVLIEDGLAKTAKEYILYRAERTRVREMNTRLMKIYEELTFKESKDNDLKRENANIDGDTAMGTMLKYGSEGAKQFCEMFILKPEHAKAHKEGDIHIHDLDFLTLTTTCCQIDIIKLFKNGFSTGHGHLREPNDIHSYSALACIAIQSNQNDQHGGQSIPNFDYGMAPGVAKTYARLYRQNLAKALELLAGVDDAATLVSEISGKIEKEYNLRPKLNADEEYLTLEKEHLAGYIKDLGIITKAQEFANQKAYAETDRSTYQAMEAFIHNLNTMHSRAGAQVPFSSINYGTDISPEGRMVIRNLLLATEAGLGNGETPIFPVQIFKVKEGVNYNPGDPNYDMFKLACRVSAKRLFPNFSFIDAPFNLKYYKPGHPETEIAYMGCRTRVIGNVYDPSREIVYGRGNLSFTTINLPRIALKSNKDIELFFSELDSKIDLVIDQLLERFEIQARKKVKNFPFLMGQGVWIDSEKLGWEDEIREVLKHGTLTTGFIGLAECLKALTGKHHGESDEAQRLGLKIVGHMRKRMDEASKKYNMNFTLIATPAEGLAGRFVKLDRQIFGVIEGVTDREYYTNSFHVPVYYEINAFDKIRIEAPYHELTNAGHITYVEVDGDPTQNLEAFEKIIRAMKEAGIGYGSINHPVDRDPVCGYTGIIGNTCPNCGREERDIKFERIRRITGYLVGTLDRFNDAKRAEERDRVKHMSFKV</sequence>
<protein>
    <submittedName>
        <fullName evidence="5">Anaerobic ribonucleoside-triphosphate reductase NrdD</fullName>
        <ecNumber evidence="5">1.17.4.2</ecNumber>
    </submittedName>
</protein>
<dbReference type="eggNOG" id="COG1328">
    <property type="taxonomic scope" value="Bacteria"/>
</dbReference>
<evidence type="ECO:0000256" key="2">
    <source>
        <dbReference type="ARBA" id="ARBA00022840"/>
    </source>
</evidence>
<dbReference type="AlphaFoldDB" id="L7VNJ9"/>
<keyword evidence="1 3" id="KW-0547">Nucleotide-binding</keyword>
<dbReference type="STRING" id="1121335.Cst_c00710"/>
<gene>
    <name evidence="5" type="primary">nrdD</name>
    <name evidence="5" type="ordered locus">Cst_c00710</name>
</gene>
<dbReference type="GO" id="GO:0008998">
    <property type="term" value="F:ribonucleoside-triphosphate reductase (thioredoxin) activity"/>
    <property type="evidence" value="ECO:0007669"/>
    <property type="project" value="UniProtKB-EC"/>
</dbReference>
<dbReference type="PANTHER" id="PTHR21075:SF0">
    <property type="entry name" value="ANAEROBIC RIBONUCLEOSIDE-TRIPHOSPHATE REDUCTASE"/>
    <property type="match status" value="1"/>
</dbReference>
<reference evidence="5 6" key="1">
    <citation type="journal article" date="2013" name="Genome Announc.">
        <title>Complete genome sequence of Clostridium stercorarium subsp. stercorarium strain DSM 8532, a thermophilic degrader of plant cell wall fibers.</title>
        <authorList>
            <person name="Poehlein A."/>
            <person name="Zverlov V.V."/>
            <person name="Daniel R."/>
            <person name="Schwarz W.H."/>
            <person name="Liebl W."/>
        </authorList>
    </citation>
    <scope>NUCLEOTIDE SEQUENCE [LARGE SCALE GENOMIC DNA]</scope>
    <source>
        <strain evidence="6">ATCC 35414 / DSM 8532 / NCIMB 11754</strain>
    </source>
</reference>
<dbReference type="InterPro" id="IPR005144">
    <property type="entry name" value="ATP-cone_dom"/>
</dbReference>
<keyword evidence="2 3" id="KW-0067">ATP-binding</keyword>
<organism evidence="5 6">
    <name type="scientific">Thermoclostridium stercorarium (strain ATCC 35414 / DSM 8532 / NCIMB 11754)</name>
    <name type="common">Clostridium stercorarium</name>
    <dbReference type="NCBI Taxonomy" id="1121335"/>
    <lineage>
        <taxon>Bacteria</taxon>
        <taxon>Bacillati</taxon>
        <taxon>Bacillota</taxon>
        <taxon>Clostridia</taxon>
        <taxon>Eubacteriales</taxon>
        <taxon>Oscillospiraceae</taxon>
        <taxon>Thermoclostridium</taxon>
    </lineage>
</organism>
<keyword evidence="5" id="KW-0560">Oxidoreductase</keyword>
<evidence type="ECO:0000256" key="3">
    <source>
        <dbReference type="PROSITE-ProRule" id="PRU00492"/>
    </source>
</evidence>
<evidence type="ECO:0000313" key="6">
    <source>
        <dbReference type="Proteomes" id="UP000011220"/>
    </source>
</evidence>
<dbReference type="SUPFAM" id="SSF51998">
    <property type="entry name" value="PFL-like glycyl radical enzymes"/>
    <property type="match status" value="1"/>
</dbReference>
<feature type="domain" description="ATP-cone" evidence="4">
    <location>
        <begin position="52"/>
        <end position="144"/>
    </location>
</feature>
<dbReference type="Gene3D" id="3.20.70.20">
    <property type="match status" value="1"/>
</dbReference>
<dbReference type="Pfam" id="PF13597">
    <property type="entry name" value="NRDD"/>
    <property type="match status" value="1"/>
</dbReference>
<name>L7VNJ9_THES1</name>
<dbReference type="PATRIC" id="fig|1121335.3.peg.69"/>
<dbReference type="Pfam" id="PF03477">
    <property type="entry name" value="ATP-cone"/>
    <property type="match status" value="1"/>
</dbReference>
<proteinExistence type="predicted"/>
<dbReference type="CDD" id="cd01675">
    <property type="entry name" value="RNR_III"/>
    <property type="match status" value="1"/>
</dbReference>
<evidence type="ECO:0000256" key="1">
    <source>
        <dbReference type="ARBA" id="ARBA00022741"/>
    </source>
</evidence>
<evidence type="ECO:0000313" key="5">
    <source>
        <dbReference type="EMBL" id="AGC67103.1"/>
    </source>
</evidence>
<dbReference type="NCBIfam" id="TIGR02487">
    <property type="entry name" value="NrdD"/>
    <property type="match status" value="1"/>
</dbReference>
<accession>L7VNJ9</accession>
<dbReference type="GO" id="GO:0031250">
    <property type="term" value="C:anaerobic ribonucleoside-triphosphate reductase complex"/>
    <property type="evidence" value="ECO:0007669"/>
    <property type="project" value="TreeGrafter"/>
</dbReference>
<dbReference type="Proteomes" id="UP000011220">
    <property type="component" value="Chromosome"/>
</dbReference>
<dbReference type="GO" id="GO:0006260">
    <property type="term" value="P:DNA replication"/>
    <property type="evidence" value="ECO:0007669"/>
    <property type="project" value="InterPro"/>
</dbReference>
<dbReference type="KEGG" id="css:Cst_c00710"/>
<dbReference type="EC" id="1.17.4.2" evidence="5"/>
<dbReference type="GO" id="GO:0009265">
    <property type="term" value="P:2'-deoxyribonucleotide biosynthetic process"/>
    <property type="evidence" value="ECO:0007669"/>
    <property type="project" value="TreeGrafter"/>
</dbReference>
<evidence type="ECO:0000259" key="4">
    <source>
        <dbReference type="PROSITE" id="PS51161"/>
    </source>
</evidence>
<dbReference type="PANTHER" id="PTHR21075">
    <property type="entry name" value="ANAEROBIC RIBONUCLEOSIDE-TRIPHOSPHATE REDUCTASE"/>
    <property type="match status" value="1"/>
</dbReference>
<dbReference type="PROSITE" id="PS51161">
    <property type="entry name" value="ATP_CONE"/>
    <property type="match status" value="1"/>
</dbReference>
<dbReference type="NCBIfam" id="NF005497">
    <property type="entry name" value="PRK07111.1"/>
    <property type="match status" value="1"/>
</dbReference>
<dbReference type="InterPro" id="IPR012833">
    <property type="entry name" value="NrdD"/>
</dbReference>
<keyword evidence="6" id="KW-1185">Reference proteome</keyword>
<dbReference type="EMBL" id="CP004044">
    <property type="protein sequence ID" value="AGC67103.1"/>
    <property type="molecule type" value="Genomic_DNA"/>
</dbReference>
<dbReference type="GO" id="GO:0004748">
    <property type="term" value="F:ribonucleoside-diphosphate reductase activity, thioredoxin disulfide as acceptor"/>
    <property type="evidence" value="ECO:0007669"/>
    <property type="project" value="TreeGrafter"/>
</dbReference>